<feature type="transmembrane region" description="Helical" evidence="1">
    <location>
        <begin position="21"/>
        <end position="42"/>
    </location>
</feature>
<keyword evidence="1" id="KW-0812">Transmembrane</keyword>
<dbReference type="AlphaFoldDB" id="A0A1Y2FVJ0"/>
<name>A0A1Y2FVJ0_9FUNG</name>
<gene>
    <name evidence="2" type="ORF">LY90DRAFT_663035</name>
</gene>
<feature type="transmembrane region" description="Helical" evidence="1">
    <location>
        <begin position="78"/>
        <end position="101"/>
    </location>
</feature>
<proteinExistence type="predicted"/>
<keyword evidence="1" id="KW-0472">Membrane</keyword>
<keyword evidence="3" id="KW-1185">Reference proteome</keyword>
<organism evidence="2 3">
    <name type="scientific">Neocallimastix californiae</name>
    <dbReference type="NCBI Taxonomy" id="1754190"/>
    <lineage>
        <taxon>Eukaryota</taxon>
        <taxon>Fungi</taxon>
        <taxon>Fungi incertae sedis</taxon>
        <taxon>Chytridiomycota</taxon>
        <taxon>Chytridiomycota incertae sedis</taxon>
        <taxon>Neocallimastigomycetes</taxon>
        <taxon>Neocallimastigales</taxon>
        <taxon>Neocallimastigaceae</taxon>
        <taxon>Neocallimastix</taxon>
    </lineage>
</organism>
<evidence type="ECO:0000256" key="1">
    <source>
        <dbReference type="SAM" id="Phobius"/>
    </source>
</evidence>
<accession>A0A1Y2FVJ0</accession>
<feature type="transmembrane region" description="Helical" evidence="1">
    <location>
        <begin position="113"/>
        <end position="135"/>
    </location>
</feature>
<sequence length="166" mass="19231">MNIHFPKINRCLCCCCMDFDTAIKVCSILITMLYGISVIYSLSNIISFIIYVSLFISLIFLTVGVFNGKLSYMKQFIYIFLIKIIIQGILIIIALFLVLFIENKNITHNSGVRTLLMINFFIPLLFYGLEIYYYICVGSYTQFFAEEIEKSNEARKLESNENEIKS</sequence>
<protein>
    <submittedName>
        <fullName evidence="2">Uncharacterized protein</fullName>
    </submittedName>
</protein>
<evidence type="ECO:0000313" key="3">
    <source>
        <dbReference type="Proteomes" id="UP000193920"/>
    </source>
</evidence>
<comment type="caution">
    <text evidence="2">The sequence shown here is derived from an EMBL/GenBank/DDBJ whole genome shotgun (WGS) entry which is preliminary data.</text>
</comment>
<reference evidence="2 3" key="1">
    <citation type="submission" date="2016-08" db="EMBL/GenBank/DDBJ databases">
        <title>A Parts List for Fungal Cellulosomes Revealed by Comparative Genomics.</title>
        <authorList>
            <consortium name="DOE Joint Genome Institute"/>
            <person name="Haitjema C.H."/>
            <person name="Gilmore S.P."/>
            <person name="Henske J.K."/>
            <person name="Solomon K.V."/>
            <person name="De Groot R."/>
            <person name="Kuo A."/>
            <person name="Mondo S.J."/>
            <person name="Salamov A.A."/>
            <person name="Labutti K."/>
            <person name="Zhao Z."/>
            <person name="Chiniquy J."/>
            <person name="Barry K."/>
            <person name="Brewer H.M."/>
            <person name="Purvine S.O."/>
            <person name="Wright A.T."/>
            <person name="Boxma B."/>
            <person name="Van Alen T."/>
            <person name="Hackstein J.H."/>
            <person name="Baker S.E."/>
            <person name="Grigoriev I.V."/>
            <person name="O'Malley M.A."/>
        </authorList>
    </citation>
    <scope>NUCLEOTIDE SEQUENCE [LARGE SCALE GENOMIC DNA]</scope>
    <source>
        <strain evidence="2 3">G1</strain>
    </source>
</reference>
<evidence type="ECO:0000313" key="2">
    <source>
        <dbReference type="EMBL" id="ORY87324.1"/>
    </source>
</evidence>
<dbReference type="Proteomes" id="UP000193920">
    <property type="component" value="Unassembled WGS sequence"/>
</dbReference>
<dbReference type="EMBL" id="MCOG01000001">
    <property type="protein sequence ID" value="ORY87324.1"/>
    <property type="molecule type" value="Genomic_DNA"/>
</dbReference>
<feature type="transmembrane region" description="Helical" evidence="1">
    <location>
        <begin position="48"/>
        <end position="66"/>
    </location>
</feature>
<keyword evidence="1" id="KW-1133">Transmembrane helix</keyword>